<evidence type="ECO:0000313" key="2">
    <source>
        <dbReference type="Proteomes" id="UP000664771"/>
    </source>
</evidence>
<reference evidence="1 2" key="1">
    <citation type="submission" date="2021-03" db="EMBL/GenBank/DDBJ databases">
        <title>The complete genome sequence of Acetobacter sacchari TBRC 11175.</title>
        <authorList>
            <person name="Charoenyingcharoen P."/>
            <person name="Yukphan P."/>
        </authorList>
    </citation>
    <scope>NUCLEOTIDE SEQUENCE [LARGE SCALE GENOMIC DNA]</scope>
    <source>
        <strain evidence="1 2">TBRC 11175</strain>
    </source>
</reference>
<protein>
    <recommendedName>
        <fullName evidence="3">Terminase large subunit gp17-like C-terminal domain-containing protein</fullName>
    </recommendedName>
</protein>
<comment type="caution">
    <text evidence="1">The sequence shown here is derived from an EMBL/GenBank/DDBJ whole genome shotgun (WGS) entry which is preliminary data.</text>
</comment>
<evidence type="ECO:0008006" key="3">
    <source>
        <dbReference type="Google" id="ProtNLM"/>
    </source>
</evidence>
<accession>A0ABS3LZS2</accession>
<evidence type="ECO:0000313" key="1">
    <source>
        <dbReference type="EMBL" id="MBO1361423.1"/>
    </source>
</evidence>
<keyword evidence="2" id="KW-1185">Reference proteome</keyword>
<dbReference type="EMBL" id="JAFVMF010000022">
    <property type="protein sequence ID" value="MBO1361423.1"/>
    <property type="molecule type" value="Genomic_DNA"/>
</dbReference>
<sequence length="246" mass="27092">MSAAPQHSAKELVVSDEWVVTDTQPKRFTVGVDLGKMSDHTALVVIEESHRREERRMRLKFGPDRPERVASRVRREYAVRNVHRYPVGCDYLAITRSVAGVLGQLSLREERPELVVDASGVGRPVIDLLRHNGLAPVAVTITSGEHFVAHGTKDFGVAKSLLVSTLDAVLADDRLSITGESSASAILRQELAGFRAKRRASGTIAFEGDARQGVHDDVVMALAVALWRSESRLPPPRMVEASIFRR</sequence>
<dbReference type="RefSeq" id="WP_207883150.1">
    <property type="nucleotide sequence ID" value="NZ_JAFVMF010000022.1"/>
</dbReference>
<name>A0ABS3LZS2_9PROT</name>
<gene>
    <name evidence="1" type="ORF">J2D73_16685</name>
</gene>
<dbReference type="Gene3D" id="3.30.420.240">
    <property type="match status" value="1"/>
</dbReference>
<organism evidence="1 2">
    <name type="scientific">Acetobacter sacchari</name>
    <dbReference type="NCBI Taxonomy" id="2661687"/>
    <lineage>
        <taxon>Bacteria</taxon>
        <taxon>Pseudomonadati</taxon>
        <taxon>Pseudomonadota</taxon>
        <taxon>Alphaproteobacteria</taxon>
        <taxon>Acetobacterales</taxon>
        <taxon>Acetobacteraceae</taxon>
        <taxon>Acetobacter</taxon>
    </lineage>
</organism>
<proteinExistence type="predicted"/>
<dbReference type="Proteomes" id="UP000664771">
    <property type="component" value="Unassembled WGS sequence"/>
</dbReference>